<evidence type="ECO:0000259" key="12">
    <source>
        <dbReference type="Pfam" id="PF06315"/>
    </source>
</evidence>
<dbReference type="PIRSF" id="PIRSF000719">
    <property type="entry name" value="AceK"/>
    <property type="match status" value="1"/>
</dbReference>
<evidence type="ECO:0000256" key="10">
    <source>
        <dbReference type="ARBA" id="ARBA00022912"/>
    </source>
</evidence>
<dbReference type="GO" id="GO:0006006">
    <property type="term" value="P:glucose metabolic process"/>
    <property type="evidence" value="ECO:0007669"/>
    <property type="project" value="InterPro"/>
</dbReference>
<dbReference type="GO" id="GO:0006097">
    <property type="term" value="P:glyoxylate cycle"/>
    <property type="evidence" value="ECO:0007669"/>
    <property type="project" value="UniProtKB-UniRule"/>
</dbReference>
<keyword evidence="7 11" id="KW-0418">Kinase</keyword>
<dbReference type="PANTHER" id="PTHR39559">
    <property type="match status" value="1"/>
</dbReference>
<keyword evidence="10 11" id="KW-0904">Protein phosphatase</keyword>
<dbReference type="GO" id="GO:0008772">
    <property type="term" value="F:[isocitrate dehydrogenase (NADP+)] kinase activity"/>
    <property type="evidence" value="ECO:0007669"/>
    <property type="project" value="UniProtKB-UniRule"/>
</dbReference>
<evidence type="ECO:0000256" key="7">
    <source>
        <dbReference type="ARBA" id="ARBA00022777"/>
    </source>
</evidence>
<feature type="binding site" evidence="11">
    <location>
        <begin position="319"/>
        <end position="325"/>
    </location>
    <ligand>
        <name>ATP</name>
        <dbReference type="ChEBI" id="CHEBI:30616"/>
    </ligand>
</feature>
<dbReference type="InterPro" id="IPR046855">
    <property type="entry name" value="AceK_kinase"/>
</dbReference>
<evidence type="ECO:0000256" key="9">
    <source>
        <dbReference type="ARBA" id="ARBA00022840"/>
    </source>
</evidence>
<comment type="catalytic activity">
    <reaction evidence="11">
        <text>L-seryl-[isocitrate dehydrogenase] + ATP = O-phospho-L-seryl-[isocitrate dehydrogenase] + ADP + H(+)</text>
        <dbReference type="Rhea" id="RHEA:43540"/>
        <dbReference type="Rhea" id="RHEA-COMP:10605"/>
        <dbReference type="Rhea" id="RHEA-COMP:10606"/>
        <dbReference type="ChEBI" id="CHEBI:15378"/>
        <dbReference type="ChEBI" id="CHEBI:29999"/>
        <dbReference type="ChEBI" id="CHEBI:30616"/>
        <dbReference type="ChEBI" id="CHEBI:83421"/>
        <dbReference type="ChEBI" id="CHEBI:456216"/>
        <dbReference type="EC" id="2.7.11.5"/>
    </reaction>
</comment>
<keyword evidence="5 11" id="KW-0808">Transferase</keyword>
<evidence type="ECO:0000256" key="5">
    <source>
        <dbReference type="ARBA" id="ARBA00022679"/>
    </source>
</evidence>
<dbReference type="AlphaFoldDB" id="A0A368L594"/>
<dbReference type="EMBL" id="QPGB01000002">
    <property type="protein sequence ID" value="RCS58592.1"/>
    <property type="molecule type" value="Genomic_DNA"/>
</dbReference>
<dbReference type="HAMAP" id="MF_00747">
    <property type="entry name" value="AceK"/>
    <property type="match status" value="1"/>
</dbReference>
<keyword evidence="9 11" id="KW-0067">ATP-binding</keyword>
<dbReference type="InterPro" id="IPR046854">
    <property type="entry name" value="AceK_regulatory"/>
</dbReference>
<dbReference type="Proteomes" id="UP000252357">
    <property type="component" value="Unassembled WGS sequence"/>
</dbReference>
<protein>
    <recommendedName>
        <fullName evidence="11">Isocitrate dehydrogenase kinase/phosphatase</fullName>
        <shortName evidence="11">IDH kinase/phosphatase</shortName>
        <shortName evidence="11">IDHK/P</shortName>
        <ecNumber evidence="11">2.7.11.5</ecNumber>
        <ecNumber evidence="11">3.1.3.-</ecNumber>
    </recommendedName>
</protein>
<keyword evidence="6 11" id="KW-0547">Nucleotide-binding</keyword>
<dbReference type="EC" id="2.7.11.5" evidence="11"/>
<feature type="domain" description="Isocitrate dehydrogenase kinase/phosphatase (AceK) regulatory" evidence="13">
    <location>
        <begin position="12"/>
        <end position="312"/>
    </location>
</feature>
<comment type="caution">
    <text evidence="14">The sequence shown here is derived from an EMBL/GenBank/DDBJ whole genome shotgun (WGS) entry which is preliminary data.</text>
</comment>
<evidence type="ECO:0000313" key="15">
    <source>
        <dbReference type="Proteomes" id="UP000252357"/>
    </source>
</evidence>
<comment type="subcellular location">
    <subcellularLocation>
        <location evidence="11">Cytoplasm</location>
    </subcellularLocation>
</comment>
<dbReference type="InterPro" id="IPR010452">
    <property type="entry name" value="Isocitrate_DH_AceK"/>
</dbReference>
<comment type="similarity">
    <text evidence="11">Belongs to the AceK family.</text>
</comment>
<dbReference type="GO" id="GO:0004721">
    <property type="term" value="F:phosphoprotein phosphatase activity"/>
    <property type="evidence" value="ECO:0007669"/>
    <property type="project" value="UniProtKB-KW"/>
</dbReference>
<evidence type="ECO:0000256" key="6">
    <source>
        <dbReference type="ARBA" id="ARBA00022741"/>
    </source>
</evidence>
<feature type="active site" evidence="11">
    <location>
        <position position="375"/>
    </location>
</feature>
<dbReference type="RefSeq" id="WP_114402677.1">
    <property type="nucleotide sequence ID" value="NZ_QPGB01000002.1"/>
</dbReference>
<comment type="function">
    <text evidence="11">Bifunctional enzyme which can phosphorylate or dephosphorylate isocitrate dehydrogenase (IDH) on a specific serine residue. This is a regulatory mechanism which enables bacteria to bypass the Krebs cycle via the glyoxylate shunt in response to the source of carbon. When bacteria are grown on glucose, IDH is fully active and unphosphorylated, but when grown on acetate or ethanol, the activity of IDH declines drastically concomitant with its phosphorylation.</text>
</comment>
<keyword evidence="8 11" id="KW-0378">Hydrolase</keyword>
<evidence type="ECO:0000259" key="13">
    <source>
        <dbReference type="Pfam" id="PF20423"/>
    </source>
</evidence>
<dbReference type="PANTHER" id="PTHR39559:SF1">
    <property type="entry name" value="ISOCITRATE DEHYDROGENASE KINASE_PHOSPHATASE"/>
    <property type="match status" value="1"/>
</dbReference>
<feature type="domain" description="Isocitrate dehydrogenase kinase/phosphatase (AceK) kinase" evidence="12">
    <location>
        <begin position="314"/>
        <end position="568"/>
    </location>
</feature>
<evidence type="ECO:0000256" key="8">
    <source>
        <dbReference type="ARBA" id="ARBA00022801"/>
    </source>
</evidence>
<keyword evidence="1 11" id="KW-0329">Glyoxylate bypass</keyword>
<evidence type="ECO:0000256" key="3">
    <source>
        <dbReference type="ARBA" id="ARBA00022527"/>
    </source>
</evidence>
<keyword evidence="4 11" id="KW-0816">Tricarboxylic acid cycle</keyword>
<proteinExistence type="inferred from homology"/>
<keyword evidence="2 11" id="KW-0963">Cytoplasm</keyword>
<keyword evidence="3 11" id="KW-0723">Serine/threonine-protein kinase</keyword>
<dbReference type="GO" id="GO:0006099">
    <property type="term" value="P:tricarboxylic acid cycle"/>
    <property type="evidence" value="ECO:0007669"/>
    <property type="project" value="UniProtKB-UniRule"/>
</dbReference>
<sequence>MTSRHSFTHQIARAILAGFDRHYGLFRYAAQLAKARFEAGDWVGLRRLSSERIAYYDLRVQEAVANILADFNAEQLDDADWQDVKQHYVGLLQAHKQPECAETFFNSVTCRILHRNYFNNDYIFVRPAVSTEHLDAEPPAYRSYYPLTQGWRRTLRQLLIDCGLACPFVDVERDIQRLIKAARYYLPRPFHLDQDCQLQVLSSLFFRNKGAYLIGRFVNGHQVWPFAVPLLCDQRGQIYIDTLLMESEQLARLFSFARAYFLVDMQVPSAYVEFLQQLLPTKPKAELYSMLGLQKHGKSLFYRDLLYHLRHSTDQFMTAPGIRGLVMAVFTLPSYPYVFKLIKEGVQRRKDVSTAHIKGKYQLVKQHDRVGRMADTWEYSHVALPRERFAPALIEELLRDVPGTVTVEGDAVHLAHVYIERRMVPLNLYLQHANEQERERAVLEYGLAIKELAAANIFPGDMLWKNFGVTPLERVVFYDYDEIQYMTECQFRRIPPAPNPEAEMASEPWYAVGPNDIFPEEFAAFLLGDPKIRRLFMRHHADLLDADYWTARQRAILQGHMPNIFPYPRELRFKHQFAQPVNQEPLC</sequence>
<dbReference type="GO" id="GO:0004674">
    <property type="term" value="F:protein serine/threonine kinase activity"/>
    <property type="evidence" value="ECO:0007669"/>
    <property type="project" value="UniProtKB-KW"/>
</dbReference>
<feature type="binding site" evidence="11">
    <location>
        <position position="340"/>
    </location>
    <ligand>
        <name>ATP</name>
        <dbReference type="ChEBI" id="CHEBI:30616"/>
    </ligand>
</feature>
<organism evidence="14 15">
    <name type="scientific">Parvibium lacunae</name>
    <dbReference type="NCBI Taxonomy" id="1888893"/>
    <lineage>
        <taxon>Bacteria</taxon>
        <taxon>Pseudomonadati</taxon>
        <taxon>Pseudomonadota</taxon>
        <taxon>Betaproteobacteria</taxon>
        <taxon>Burkholderiales</taxon>
        <taxon>Alcaligenaceae</taxon>
        <taxon>Parvibium</taxon>
    </lineage>
</organism>
<reference evidence="14 15" key="1">
    <citation type="journal article" date="2018" name="Int. J. Syst. Evol. Microbiol.">
        <title>Parvibium lacunae gen. nov., sp. nov., a new member of the family Alcaligenaceae isolated from a freshwater pond.</title>
        <authorList>
            <person name="Chen W.M."/>
            <person name="Xie P.B."/>
            <person name="Hsu M.Y."/>
            <person name="Sheu S.Y."/>
        </authorList>
    </citation>
    <scope>NUCLEOTIDE SEQUENCE [LARGE SCALE GENOMIC DNA]</scope>
    <source>
        <strain evidence="14 15">KMB9</strain>
    </source>
</reference>
<evidence type="ECO:0000256" key="1">
    <source>
        <dbReference type="ARBA" id="ARBA00022435"/>
    </source>
</evidence>
<dbReference type="GO" id="GO:0016208">
    <property type="term" value="F:AMP binding"/>
    <property type="evidence" value="ECO:0007669"/>
    <property type="project" value="TreeGrafter"/>
</dbReference>
<keyword evidence="15" id="KW-1185">Reference proteome</keyword>
<accession>A0A368L594</accession>
<dbReference type="OrthoDB" id="5287793at2"/>
<dbReference type="EC" id="3.1.3.-" evidence="11"/>
<dbReference type="Pfam" id="PF06315">
    <property type="entry name" value="AceK_kinase"/>
    <property type="match status" value="1"/>
</dbReference>
<evidence type="ECO:0000256" key="4">
    <source>
        <dbReference type="ARBA" id="ARBA00022532"/>
    </source>
</evidence>
<dbReference type="GO" id="GO:0005524">
    <property type="term" value="F:ATP binding"/>
    <property type="evidence" value="ECO:0007669"/>
    <property type="project" value="UniProtKB-UniRule"/>
</dbReference>
<evidence type="ECO:0000313" key="14">
    <source>
        <dbReference type="EMBL" id="RCS58592.1"/>
    </source>
</evidence>
<name>A0A368L594_9BURK</name>
<dbReference type="NCBIfam" id="NF002804">
    <property type="entry name" value="PRK02946.1"/>
    <property type="match status" value="1"/>
</dbReference>
<evidence type="ECO:0000256" key="11">
    <source>
        <dbReference type="HAMAP-Rule" id="MF_00747"/>
    </source>
</evidence>
<dbReference type="GO" id="GO:0005737">
    <property type="term" value="C:cytoplasm"/>
    <property type="evidence" value="ECO:0007669"/>
    <property type="project" value="UniProtKB-SubCell"/>
</dbReference>
<dbReference type="Pfam" id="PF20423">
    <property type="entry name" value="AceK_regulatory"/>
    <property type="match status" value="1"/>
</dbReference>
<gene>
    <name evidence="11" type="primary">aceK</name>
    <name evidence="14" type="ORF">DU000_07245</name>
</gene>
<evidence type="ECO:0000256" key="2">
    <source>
        <dbReference type="ARBA" id="ARBA00022490"/>
    </source>
</evidence>